<dbReference type="RefSeq" id="WP_076837887.1">
    <property type="nucleotide sequence ID" value="NZ_CP019434.1"/>
</dbReference>
<name>A0A1P8UK96_9GAMM</name>
<dbReference type="InterPro" id="IPR035985">
    <property type="entry name" value="Ubiquitin-activating_enz"/>
</dbReference>
<dbReference type="GO" id="GO:0061503">
    <property type="term" value="F:tRNA threonylcarbamoyladenosine dehydratase"/>
    <property type="evidence" value="ECO:0007669"/>
    <property type="project" value="TreeGrafter"/>
</dbReference>
<dbReference type="SUPFAM" id="SSF69572">
    <property type="entry name" value="Activating enzymes of the ubiquitin-like proteins"/>
    <property type="match status" value="1"/>
</dbReference>
<dbReference type="Pfam" id="PF00899">
    <property type="entry name" value="ThiF"/>
    <property type="match status" value="1"/>
</dbReference>
<dbReference type="PANTHER" id="PTHR43267:SF1">
    <property type="entry name" value="TRNA THREONYLCARBAMOYLADENOSINE DEHYDRATASE"/>
    <property type="match status" value="1"/>
</dbReference>
<keyword evidence="3" id="KW-1185">Reference proteome</keyword>
<organism evidence="2 3">
    <name type="scientific">Acidihalobacter ferrooxydans</name>
    <dbReference type="NCBI Taxonomy" id="1765967"/>
    <lineage>
        <taxon>Bacteria</taxon>
        <taxon>Pseudomonadati</taxon>
        <taxon>Pseudomonadota</taxon>
        <taxon>Gammaproteobacteria</taxon>
        <taxon>Chromatiales</taxon>
        <taxon>Ectothiorhodospiraceae</taxon>
        <taxon>Acidihalobacter</taxon>
    </lineage>
</organism>
<dbReference type="GO" id="GO:0061504">
    <property type="term" value="P:cyclic threonylcarbamoyladenosine biosynthetic process"/>
    <property type="evidence" value="ECO:0007669"/>
    <property type="project" value="TreeGrafter"/>
</dbReference>
<dbReference type="InterPro" id="IPR000594">
    <property type="entry name" value="ThiF_NAD_FAD-bd"/>
</dbReference>
<dbReference type="GO" id="GO:0008641">
    <property type="term" value="F:ubiquitin-like modifier activating enzyme activity"/>
    <property type="evidence" value="ECO:0007669"/>
    <property type="project" value="InterPro"/>
</dbReference>
<gene>
    <name evidence="2" type="ORF">BW247_15140</name>
</gene>
<dbReference type="AlphaFoldDB" id="A0A1P8UK96"/>
<dbReference type="CDD" id="cd00755">
    <property type="entry name" value="YgdL_like"/>
    <property type="match status" value="1"/>
</dbReference>
<dbReference type="EMBL" id="CP019434">
    <property type="protein sequence ID" value="APZ44259.1"/>
    <property type="molecule type" value="Genomic_DNA"/>
</dbReference>
<protein>
    <submittedName>
        <fullName evidence="2">tRNA threonylcarbamoyladenosine dehydratase</fullName>
    </submittedName>
</protein>
<dbReference type="PANTHER" id="PTHR43267">
    <property type="entry name" value="TRNA THREONYLCARBAMOYLADENOSINE DEHYDRATASE"/>
    <property type="match status" value="1"/>
</dbReference>
<reference evidence="2 3" key="1">
    <citation type="submission" date="2017-01" db="EMBL/GenBank/DDBJ databases">
        <title>Draft sequence of Acidihalobacter ferrooxidans strain DSM 14175 (strain V8).</title>
        <authorList>
            <person name="Khaleque H.N."/>
            <person name="Ramsay J.P."/>
            <person name="Murphy R.J.T."/>
            <person name="Kaksonen A.H."/>
            <person name="Boxall N.J."/>
            <person name="Watkin E.L.J."/>
        </authorList>
    </citation>
    <scope>NUCLEOTIDE SEQUENCE [LARGE SCALE GENOMIC DNA]</scope>
    <source>
        <strain evidence="2 3">V8</strain>
    </source>
</reference>
<dbReference type="STRING" id="1765967.BW247_15140"/>
<evidence type="ECO:0000313" key="2">
    <source>
        <dbReference type="EMBL" id="APZ44259.1"/>
    </source>
</evidence>
<evidence type="ECO:0000313" key="3">
    <source>
        <dbReference type="Proteomes" id="UP000243807"/>
    </source>
</evidence>
<evidence type="ECO:0000259" key="1">
    <source>
        <dbReference type="Pfam" id="PF00899"/>
    </source>
</evidence>
<dbReference type="Gene3D" id="3.40.50.720">
    <property type="entry name" value="NAD(P)-binding Rossmann-like Domain"/>
    <property type="match status" value="1"/>
</dbReference>
<dbReference type="KEGG" id="afy:BW247_15140"/>
<dbReference type="OrthoDB" id="9804150at2"/>
<dbReference type="InterPro" id="IPR045886">
    <property type="entry name" value="ThiF/MoeB/HesA"/>
</dbReference>
<accession>A0A1P8UK96</accession>
<sequence length="253" mass="26897">MNSAQSIDPLYERTAILVGDEGLERLRNTRVLVAGLGGVGGAAAEALARAGGGRLTLLDHDTVAPSNLNRQIVALHSTLGRGKTAAMAERLRDINPAIDLDLHTAFLQPQDAADLVAEPFDYVLDCIDSIACKAALVLAAQQAERPVISSMGAGGRLDPTRIHVATLNQTSRCGLAREMRKTLKRLGGRLNYPVVYSDEEAIKGLAHQPVGGDVPGRPRAINGTISYLPALFGFTLAGYVIKSRLRDQPCDPS</sequence>
<proteinExistence type="predicted"/>
<feature type="domain" description="THIF-type NAD/FAD binding fold" evidence="1">
    <location>
        <begin position="11"/>
        <end position="243"/>
    </location>
</feature>
<dbReference type="Proteomes" id="UP000243807">
    <property type="component" value="Chromosome"/>
</dbReference>